<evidence type="ECO:0000256" key="1">
    <source>
        <dbReference type="SAM" id="MobiDB-lite"/>
    </source>
</evidence>
<feature type="compositionally biased region" description="Polar residues" evidence="1">
    <location>
        <begin position="99"/>
        <end position="111"/>
    </location>
</feature>
<proteinExistence type="predicted"/>
<dbReference type="EMBL" id="BGZK01000858">
    <property type="protein sequence ID" value="GBP63088.1"/>
    <property type="molecule type" value="Genomic_DNA"/>
</dbReference>
<sequence length="111" mass="12650">MNQSLFADLGRDLNSTRSIKPPAHGYLKRHHNTNDQKRLKEKICNRFSDHNAHELLENWDKLKTEPGSKENVGRELEIIVKSVSKSETEAGPESKTRTRLGSTAKSNQQQI</sequence>
<accession>A0A4C1XI52</accession>
<organism evidence="2 3">
    <name type="scientific">Eumeta variegata</name>
    <name type="common">Bagworm moth</name>
    <name type="synonym">Eumeta japonica</name>
    <dbReference type="NCBI Taxonomy" id="151549"/>
    <lineage>
        <taxon>Eukaryota</taxon>
        <taxon>Metazoa</taxon>
        <taxon>Ecdysozoa</taxon>
        <taxon>Arthropoda</taxon>
        <taxon>Hexapoda</taxon>
        <taxon>Insecta</taxon>
        <taxon>Pterygota</taxon>
        <taxon>Neoptera</taxon>
        <taxon>Endopterygota</taxon>
        <taxon>Lepidoptera</taxon>
        <taxon>Glossata</taxon>
        <taxon>Ditrysia</taxon>
        <taxon>Tineoidea</taxon>
        <taxon>Psychidae</taxon>
        <taxon>Oiketicinae</taxon>
        <taxon>Eumeta</taxon>
    </lineage>
</organism>
<feature type="compositionally biased region" description="Basic and acidic residues" evidence="1">
    <location>
        <begin position="83"/>
        <end position="96"/>
    </location>
</feature>
<evidence type="ECO:0000313" key="3">
    <source>
        <dbReference type="Proteomes" id="UP000299102"/>
    </source>
</evidence>
<feature type="region of interest" description="Disordered" evidence="1">
    <location>
        <begin position="1"/>
        <end position="29"/>
    </location>
</feature>
<dbReference type="AlphaFoldDB" id="A0A4C1XI52"/>
<evidence type="ECO:0000313" key="2">
    <source>
        <dbReference type="EMBL" id="GBP63088.1"/>
    </source>
</evidence>
<reference evidence="2 3" key="1">
    <citation type="journal article" date="2019" name="Commun. Biol.">
        <title>The bagworm genome reveals a unique fibroin gene that provides high tensile strength.</title>
        <authorList>
            <person name="Kono N."/>
            <person name="Nakamura H."/>
            <person name="Ohtoshi R."/>
            <person name="Tomita M."/>
            <person name="Numata K."/>
            <person name="Arakawa K."/>
        </authorList>
    </citation>
    <scope>NUCLEOTIDE SEQUENCE [LARGE SCALE GENOMIC DNA]</scope>
</reference>
<protein>
    <submittedName>
        <fullName evidence="2">Uncharacterized protein</fullName>
    </submittedName>
</protein>
<gene>
    <name evidence="2" type="ORF">EVAR_50044_1</name>
</gene>
<keyword evidence="3" id="KW-1185">Reference proteome</keyword>
<comment type="caution">
    <text evidence="2">The sequence shown here is derived from an EMBL/GenBank/DDBJ whole genome shotgun (WGS) entry which is preliminary data.</text>
</comment>
<feature type="region of interest" description="Disordered" evidence="1">
    <location>
        <begin position="83"/>
        <end position="111"/>
    </location>
</feature>
<name>A0A4C1XI52_EUMVA</name>
<dbReference type="Proteomes" id="UP000299102">
    <property type="component" value="Unassembled WGS sequence"/>
</dbReference>